<gene>
    <name evidence="2" type="ORF">FOC40_07250</name>
</gene>
<evidence type="ECO:0000313" key="2">
    <source>
        <dbReference type="EMBL" id="QGS11216.1"/>
    </source>
</evidence>
<proteinExistence type="predicted"/>
<keyword evidence="1" id="KW-1133">Transmembrane helix</keyword>
<protein>
    <submittedName>
        <fullName evidence="2">Cation transporter</fullName>
    </submittedName>
</protein>
<evidence type="ECO:0000313" key="3">
    <source>
        <dbReference type="Proteomes" id="UP000424490"/>
    </source>
</evidence>
<name>A0A857A9P5_9ACTO</name>
<accession>A0A857A9P5</accession>
<evidence type="ECO:0000256" key="1">
    <source>
        <dbReference type="SAM" id="Phobius"/>
    </source>
</evidence>
<dbReference type="RefSeq" id="WP_003795149.1">
    <property type="nucleotide sequence ID" value="NZ_CP046315.1"/>
</dbReference>
<keyword evidence="1" id="KW-0472">Membrane</keyword>
<reference evidence="2 3" key="1">
    <citation type="submission" date="2019-11" db="EMBL/GenBank/DDBJ databases">
        <title>FDA dAtabase for Regulatory Grade micrObial Sequences (FDA-ARGOS): Supporting development and validation of Infectious Disease Dx tests.</title>
        <authorList>
            <person name="Stonesifer R."/>
            <person name="Tallon L."/>
            <person name="Sadzewicz L."/>
            <person name="Vavikolanu K."/>
            <person name="Mehta A."/>
            <person name="Aluvathingal J."/>
            <person name="Nadendla S."/>
            <person name="Myers T."/>
            <person name="Yan Y."/>
            <person name="Sichtig H."/>
        </authorList>
    </citation>
    <scope>NUCLEOTIDE SEQUENCE [LARGE SCALE GENOMIC DNA]</scope>
    <source>
        <strain evidence="2 3">FDAARGOS_732</strain>
    </source>
</reference>
<keyword evidence="1" id="KW-0812">Transmembrane</keyword>
<feature type="transmembrane region" description="Helical" evidence="1">
    <location>
        <begin position="15"/>
        <end position="33"/>
    </location>
</feature>
<sequence>MLGLVGLWFEGVKSVKWLIIAIVFVVVVVWYGWHSTHNELTKKIDRETDPEARRELIKLQGQIDRGRAGF</sequence>
<dbReference type="AlphaFoldDB" id="A0A857A9P5"/>
<dbReference type="EMBL" id="CP046315">
    <property type="protein sequence ID" value="QGS11216.1"/>
    <property type="molecule type" value="Genomic_DNA"/>
</dbReference>
<organism evidence="2 3">
    <name type="scientific">Schaalia odontolytica</name>
    <dbReference type="NCBI Taxonomy" id="1660"/>
    <lineage>
        <taxon>Bacteria</taxon>
        <taxon>Bacillati</taxon>
        <taxon>Actinomycetota</taxon>
        <taxon>Actinomycetes</taxon>
        <taxon>Actinomycetales</taxon>
        <taxon>Actinomycetaceae</taxon>
        <taxon>Schaalia</taxon>
    </lineage>
</organism>
<dbReference type="Proteomes" id="UP000424490">
    <property type="component" value="Chromosome"/>
</dbReference>